<gene>
    <name evidence="1" type="ORF">S01H4_27234</name>
</gene>
<dbReference type="EMBL" id="BART01013269">
    <property type="protein sequence ID" value="GAG89587.1"/>
    <property type="molecule type" value="Genomic_DNA"/>
</dbReference>
<evidence type="ECO:0000313" key="1">
    <source>
        <dbReference type="EMBL" id="GAG89587.1"/>
    </source>
</evidence>
<sequence length="66" mass="7573">MVNLKLTDLNKGIVFIGDKLTVKTQFKFEDDTNVLWSGIRLTTNPPCLKEVQVSKEEIFSKGYFFS</sequence>
<comment type="caution">
    <text evidence="1">The sequence shown here is derived from an EMBL/GenBank/DDBJ whole genome shotgun (WGS) entry which is preliminary data.</text>
</comment>
<accession>X1C8I9</accession>
<organism evidence="1">
    <name type="scientific">marine sediment metagenome</name>
    <dbReference type="NCBI Taxonomy" id="412755"/>
    <lineage>
        <taxon>unclassified sequences</taxon>
        <taxon>metagenomes</taxon>
        <taxon>ecological metagenomes</taxon>
    </lineage>
</organism>
<dbReference type="AlphaFoldDB" id="X1C8I9"/>
<name>X1C8I9_9ZZZZ</name>
<feature type="non-terminal residue" evidence="1">
    <location>
        <position position="66"/>
    </location>
</feature>
<proteinExistence type="predicted"/>
<reference evidence="1" key="1">
    <citation type="journal article" date="2014" name="Front. Microbiol.">
        <title>High frequency of phylogenetically diverse reductive dehalogenase-homologous genes in deep subseafloor sedimentary metagenomes.</title>
        <authorList>
            <person name="Kawai M."/>
            <person name="Futagami T."/>
            <person name="Toyoda A."/>
            <person name="Takaki Y."/>
            <person name="Nishi S."/>
            <person name="Hori S."/>
            <person name="Arai W."/>
            <person name="Tsubouchi T."/>
            <person name="Morono Y."/>
            <person name="Uchiyama I."/>
            <person name="Ito T."/>
            <person name="Fujiyama A."/>
            <person name="Inagaki F."/>
            <person name="Takami H."/>
        </authorList>
    </citation>
    <scope>NUCLEOTIDE SEQUENCE</scope>
    <source>
        <strain evidence="1">Expedition CK06-06</strain>
    </source>
</reference>
<protein>
    <submittedName>
        <fullName evidence="1">Uncharacterized protein</fullName>
    </submittedName>
</protein>